<evidence type="ECO:0000313" key="2">
    <source>
        <dbReference type="EMBL" id="JAD43658.1"/>
    </source>
</evidence>
<dbReference type="EMBL" id="GBRH01254237">
    <property type="protein sequence ID" value="JAD43658.1"/>
    <property type="molecule type" value="Transcribed_RNA"/>
</dbReference>
<dbReference type="PANTHER" id="PTHR47851:SF1">
    <property type="entry name" value="OS06G0588700 PROTEIN"/>
    <property type="match status" value="1"/>
</dbReference>
<accession>A0A0A9A154</accession>
<name>A0A0A9A154_ARUDO</name>
<reference evidence="2" key="2">
    <citation type="journal article" date="2015" name="Data Brief">
        <title>Shoot transcriptome of the giant reed, Arundo donax.</title>
        <authorList>
            <person name="Barrero R.A."/>
            <person name="Guerrero F.D."/>
            <person name="Moolhuijzen P."/>
            <person name="Goolsby J.A."/>
            <person name="Tidwell J."/>
            <person name="Bellgard S.E."/>
            <person name="Bellgard M.I."/>
        </authorList>
    </citation>
    <scope>NUCLEOTIDE SEQUENCE</scope>
    <source>
        <tissue evidence="2">Shoot tissue taken approximately 20 cm above the soil surface</tissue>
    </source>
</reference>
<protein>
    <submittedName>
        <fullName evidence="2">Uncharacterized protein</fullName>
    </submittedName>
</protein>
<feature type="region of interest" description="Disordered" evidence="1">
    <location>
        <begin position="21"/>
        <end position="90"/>
    </location>
</feature>
<sequence>MANLDCLEVMFQNINATGASSVIPRGTRNETPIDVGEDDVEEKTPVAKEKKGGKRSAIDVDPPQDQKKKARNPIDVDPPQDQKKKARNPMVRQVTKLVKVISTGKSKNALKTKEEIIALMEDVVQAEASEGSDEHLIASKLFVKLEYRAVWFSLKTNEGKMAWLKRMYDDRKKN</sequence>
<proteinExistence type="predicted"/>
<dbReference type="AlphaFoldDB" id="A0A0A9A154"/>
<evidence type="ECO:0000256" key="1">
    <source>
        <dbReference type="SAM" id="MobiDB-lite"/>
    </source>
</evidence>
<reference evidence="2" key="1">
    <citation type="submission" date="2014-09" db="EMBL/GenBank/DDBJ databases">
        <authorList>
            <person name="Magalhaes I.L.F."/>
            <person name="Oliveira U."/>
            <person name="Santos F.R."/>
            <person name="Vidigal T.H.D.A."/>
            <person name="Brescovit A.D."/>
            <person name="Santos A.J."/>
        </authorList>
    </citation>
    <scope>NUCLEOTIDE SEQUENCE</scope>
    <source>
        <tissue evidence="2">Shoot tissue taken approximately 20 cm above the soil surface</tissue>
    </source>
</reference>
<organism evidence="2">
    <name type="scientific">Arundo donax</name>
    <name type="common">Giant reed</name>
    <name type="synonym">Donax arundinaceus</name>
    <dbReference type="NCBI Taxonomy" id="35708"/>
    <lineage>
        <taxon>Eukaryota</taxon>
        <taxon>Viridiplantae</taxon>
        <taxon>Streptophyta</taxon>
        <taxon>Embryophyta</taxon>
        <taxon>Tracheophyta</taxon>
        <taxon>Spermatophyta</taxon>
        <taxon>Magnoliopsida</taxon>
        <taxon>Liliopsida</taxon>
        <taxon>Poales</taxon>
        <taxon>Poaceae</taxon>
        <taxon>PACMAD clade</taxon>
        <taxon>Arundinoideae</taxon>
        <taxon>Arundineae</taxon>
        <taxon>Arundo</taxon>
    </lineage>
</organism>
<dbReference type="PANTHER" id="PTHR47851">
    <property type="entry name" value="OS06G0588700 PROTEIN-RELATED"/>
    <property type="match status" value="1"/>
</dbReference>